<evidence type="ECO:0000256" key="1">
    <source>
        <dbReference type="SAM" id="MobiDB-lite"/>
    </source>
</evidence>
<evidence type="ECO:0000313" key="2">
    <source>
        <dbReference type="EMBL" id="WHS68058.1"/>
    </source>
</evidence>
<protein>
    <submittedName>
        <fullName evidence="2">Uncharacterized protein</fullName>
    </submittedName>
</protein>
<organism evidence="2 3">
    <name type="scientific">Comamonas resistens</name>
    <dbReference type="NCBI Taxonomy" id="3046670"/>
    <lineage>
        <taxon>Bacteria</taxon>
        <taxon>Pseudomonadati</taxon>
        <taxon>Pseudomonadota</taxon>
        <taxon>Betaproteobacteria</taxon>
        <taxon>Burkholderiales</taxon>
        <taxon>Comamonadaceae</taxon>
        <taxon>Comamonas</taxon>
    </lineage>
</organism>
<sequence>MRRQAVVAQVHRQHARTGRQRRRDVVPLRGAAEQAVQQHQRRPGSGRMAGAGVVTA</sequence>
<gene>
    <name evidence="2" type="ORF">QMY55_11065</name>
</gene>
<accession>A0ABY8SYQ0</accession>
<feature type="compositionally biased region" description="Basic residues" evidence="1">
    <location>
        <begin position="11"/>
        <end position="22"/>
    </location>
</feature>
<evidence type="ECO:0000313" key="3">
    <source>
        <dbReference type="Proteomes" id="UP001240697"/>
    </source>
</evidence>
<name>A0ABY8SYQ0_9BURK</name>
<feature type="region of interest" description="Disordered" evidence="1">
    <location>
        <begin position="1"/>
        <end position="56"/>
    </location>
</feature>
<keyword evidence="3" id="KW-1185">Reference proteome</keyword>
<dbReference type="Proteomes" id="UP001240697">
    <property type="component" value="Chromosome"/>
</dbReference>
<dbReference type="RefSeq" id="WP_283489066.1">
    <property type="nucleotide sequence ID" value="NZ_CP125947.1"/>
</dbReference>
<dbReference type="EMBL" id="CP125947">
    <property type="protein sequence ID" value="WHS68058.1"/>
    <property type="molecule type" value="Genomic_DNA"/>
</dbReference>
<proteinExistence type="predicted"/>
<reference evidence="2 3" key="1">
    <citation type="submission" date="2023-05" db="EMBL/GenBank/DDBJ databases">
        <authorList>
            <person name="Yin Y."/>
            <person name="Lu Z."/>
        </authorList>
    </citation>
    <scope>NUCLEOTIDE SEQUENCE [LARGE SCALE GENOMIC DNA]</scope>
    <source>
        <strain evidence="2 3">ZM22</strain>
    </source>
</reference>